<evidence type="ECO:0000256" key="5">
    <source>
        <dbReference type="SAM" id="SignalP"/>
    </source>
</evidence>
<dbReference type="eggNOG" id="KOG3017">
    <property type="taxonomic scope" value="Eukaryota"/>
</dbReference>
<dbReference type="InterPro" id="IPR014044">
    <property type="entry name" value="CAP_dom"/>
</dbReference>
<dbReference type="Proteomes" id="UP001652621">
    <property type="component" value="Unplaced"/>
</dbReference>
<dbReference type="RefSeq" id="XP_005186241.2">
    <property type="nucleotide sequence ID" value="XM_005186184.4"/>
</dbReference>
<comment type="subcellular location">
    <subcellularLocation>
        <location evidence="1">Secreted</location>
    </subcellularLocation>
</comment>
<protein>
    <submittedName>
        <fullName evidence="8">Antigen 5 like allergen Cul n 1</fullName>
    </submittedName>
</protein>
<dbReference type="GeneID" id="101896237"/>
<name>A0A9J7I5R4_MUSDO</name>
<dbReference type="PRINTS" id="PR00838">
    <property type="entry name" value="V5ALLERGEN"/>
</dbReference>
<dbReference type="InterPro" id="IPR035940">
    <property type="entry name" value="CAP_sf"/>
</dbReference>
<keyword evidence="4 5" id="KW-0732">Signal</keyword>
<accession>A0A9J7I5R4</accession>
<evidence type="ECO:0000313" key="8">
    <source>
        <dbReference type="RefSeq" id="XP_005186241.2"/>
    </source>
</evidence>
<dbReference type="InterPro" id="IPR034763">
    <property type="entry name" value="P14a_insect"/>
</dbReference>
<feature type="domain" description="SCP" evidence="6">
    <location>
        <begin position="61"/>
        <end position="221"/>
    </location>
</feature>
<comment type="similarity">
    <text evidence="2">Belongs to the CRISP family.</text>
</comment>
<feature type="signal peptide" evidence="5">
    <location>
        <begin position="1"/>
        <end position="21"/>
    </location>
</feature>
<reference evidence="8" key="1">
    <citation type="submission" date="2025-08" db="UniProtKB">
        <authorList>
            <consortium name="RefSeq"/>
        </authorList>
    </citation>
    <scope>IDENTIFICATION</scope>
    <source>
        <strain evidence="8">Aabys</strain>
        <tissue evidence="8">Whole body</tissue>
    </source>
</reference>
<gene>
    <name evidence="8" type="primary">LOC101896237</name>
</gene>
<dbReference type="Pfam" id="PF00188">
    <property type="entry name" value="CAP"/>
    <property type="match status" value="1"/>
</dbReference>
<dbReference type="SUPFAM" id="SSF55797">
    <property type="entry name" value="PR-1-like"/>
    <property type="match status" value="1"/>
</dbReference>
<evidence type="ECO:0000259" key="6">
    <source>
        <dbReference type="SMART" id="SM00198"/>
    </source>
</evidence>
<keyword evidence="7" id="KW-1185">Reference proteome</keyword>
<proteinExistence type="inferred from homology"/>
<dbReference type="InterPro" id="IPR001283">
    <property type="entry name" value="CRISP-related"/>
</dbReference>
<evidence type="ECO:0000256" key="3">
    <source>
        <dbReference type="ARBA" id="ARBA00022525"/>
    </source>
</evidence>
<dbReference type="OrthoDB" id="414826at2759"/>
<evidence type="ECO:0000256" key="2">
    <source>
        <dbReference type="ARBA" id="ARBA00009923"/>
    </source>
</evidence>
<dbReference type="SMART" id="SM00198">
    <property type="entry name" value="SCP"/>
    <property type="match status" value="1"/>
</dbReference>
<evidence type="ECO:0000256" key="4">
    <source>
        <dbReference type="ARBA" id="ARBA00022729"/>
    </source>
</evidence>
<dbReference type="PANTHER" id="PTHR10334">
    <property type="entry name" value="CYSTEINE-RICH SECRETORY PROTEIN-RELATED"/>
    <property type="match status" value="1"/>
</dbReference>
<dbReference type="Gene3D" id="3.40.33.10">
    <property type="entry name" value="CAP"/>
    <property type="match status" value="1"/>
</dbReference>
<feature type="chain" id="PRO_5046646449" evidence="5">
    <location>
        <begin position="22"/>
        <end position="258"/>
    </location>
</feature>
<evidence type="ECO:0000256" key="1">
    <source>
        <dbReference type="ARBA" id="ARBA00004613"/>
    </source>
</evidence>
<dbReference type="VEuPathDB" id="VectorBase:MDOA009995"/>
<dbReference type="VEuPathDB" id="VectorBase:MDOMA2_001913"/>
<organism evidence="7 8">
    <name type="scientific">Musca domestica</name>
    <name type="common">House fly</name>
    <dbReference type="NCBI Taxonomy" id="7370"/>
    <lineage>
        <taxon>Eukaryota</taxon>
        <taxon>Metazoa</taxon>
        <taxon>Ecdysozoa</taxon>
        <taxon>Arthropoda</taxon>
        <taxon>Hexapoda</taxon>
        <taxon>Insecta</taxon>
        <taxon>Pterygota</taxon>
        <taxon>Neoptera</taxon>
        <taxon>Endopterygota</taxon>
        <taxon>Diptera</taxon>
        <taxon>Brachycera</taxon>
        <taxon>Muscomorpha</taxon>
        <taxon>Muscoidea</taxon>
        <taxon>Muscidae</taxon>
        <taxon>Musca</taxon>
    </lineage>
</organism>
<keyword evidence="3" id="KW-0964">Secreted</keyword>
<dbReference type="CDD" id="cd05380">
    <property type="entry name" value="CAP_euk"/>
    <property type="match status" value="1"/>
</dbReference>
<dbReference type="InterPro" id="IPR002413">
    <property type="entry name" value="V5_allergen-like"/>
</dbReference>
<dbReference type="PIRSF" id="PIRSF038921">
    <property type="entry name" value="P14a"/>
    <property type="match status" value="1"/>
</dbReference>
<sequence length="258" mass="28355">MEIYFLITLLITIVAIFSVTAVDYCNSSLCPKGDTHIACKNTGKFHSKCSKDAAKVQIGANLQQIIVNAHNNKRNFVAGGNIGKFKPACRMATMKWDPELAKIASYNVLQCEMSHDKCRNTAKFKFAGQNLAWRSFTGTPNVQQLLIASINAWYAEQKYTKWSQLQSYPPNYKGPAIGHFTALMGERNIAVGCAASTYSTPGVGYKTFLVACNYATTNMLGKPIYTGCSKAAASCKAGKNPKYPNLCAPQEVYNVNKW</sequence>
<evidence type="ECO:0000313" key="7">
    <source>
        <dbReference type="Proteomes" id="UP001652621"/>
    </source>
</evidence>